<dbReference type="SMART" id="SM01339">
    <property type="entry name" value="NODP"/>
    <property type="match status" value="1"/>
</dbReference>
<feature type="disulfide bond" evidence="29">
    <location>
        <begin position="648"/>
        <end position="657"/>
    </location>
</feature>
<dbReference type="PRINTS" id="PR01984">
    <property type="entry name" value="NOTCH1"/>
</dbReference>
<dbReference type="FunFam" id="2.10.25.10:FF:000060">
    <property type="entry name" value="Neurogenic locus notch protein 1"/>
    <property type="match status" value="1"/>
</dbReference>
<dbReference type="SMART" id="SM00248">
    <property type="entry name" value="ANK"/>
    <property type="match status" value="6"/>
</dbReference>
<keyword evidence="14 26" id="KW-0106">Calcium</keyword>
<dbReference type="PANTHER" id="PTHR45836">
    <property type="entry name" value="SLIT HOMOLOG"/>
    <property type="match status" value="1"/>
</dbReference>
<keyword evidence="16 31" id="KW-1133">Transmembrane helix</keyword>
<name>L8YA80_TUPCH</name>
<feature type="domain" description="EGF-like" evidence="33">
    <location>
        <begin position="936"/>
        <end position="971"/>
    </location>
</feature>
<feature type="signal peptide" evidence="32">
    <location>
        <begin position="1"/>
        <end position="21"/>
    </location>
</feature>
<dbReference type="InterPro" id="IPR022362">
    <property type="entry name" value="Notch_1"/>
</dbReference>
<dbReference type="InterPro" id="IPR018097">
    <property type="entry name" value="EGF_Ca-bd_CS"/>
</dbReference>
<feature type="domain" description="EGF-like" evidence="33">
    <location>
        <begin position="1011"/>
        <end position="1047"/>
    </location>
</feature>
<dbReference type="FunFam" id="2.10.25.10:FF:000004">
    <property type="entry name" value="Neurogenic locus notch 1"/>
    <property type="match status" value="4"/>
</dbReference>
<evidence type="ECO:0000256" key="7">
    <source>
        <dbReference type="ARBA" id="ARBA00022536"/>
    </source>
</evidence>
<dbReference type="SUPFAM" id="SSF57184">
    <property type="entry name" value="Growth factor receptor domain"/>
    <property type="match status" value="3"/>
</dbReference>
<evidence type="ECO:0000256" key="24">
    <source>
        <dbReference type="ARBA" id="ARBA00023180"/>
    </source>
</evidence>
<evidence type="ECO:0000256" key="6">
    <source>
        <dbReference type="ARBA" id="ARBA00022475"/>
    </source>
</evidence>
<feature type="domain" description="EGF-like" evidence="33">
    <location>
        <begin position="112"/>
        <end position="149"/>
    </location>
</feature>
<feature type="disulfide bond" evidence="29">
    <location>
        <begin position="139"/>
        <end position="148"/>
    </location>
</feature>
<feature type="binding site" evidence="26">
    <location>
        <position position="550"/>
    </location>
    <ligand>
        <name>Ca(2+)</name>
        <dbReference type="ChEBI" id="CHEBI:29108"/>
        <label>3</label>
    </ligand>
</feature>
<dbReference type="GO" id="GO:0050793">
    <property type="term" value="P:regulation of developmental process"/>
    <property type="evidence" value="ECO:0007669"/>
    <property type="project" value="InterPro"/>
</dbReference>
<evidence type="ECO:0000256" key="27">
    <source>
        <dbReference type="PIRSR" id="PIRSR002279-2"/>
    </source>
</evidence>
<keyword evidence="25" id="KW-0539">Nucleus</keyword>
<dbReference type="PROSITE" id="PS50297">
    <property type="entry name" value="ANK_REP_REGION"/>
    <property type="match status" value="4"/>
</dbReference>
<dbReference type="PROSITE" id="PS50088">
    <property type="entry name" value="ANK_REPEAT"/>
    <property type="match status" value="4"/>
</dbReference>
<feature type="domain" description="LNR" evidence="34">
    <location>
        <begin position="1138"/>
        <end position="1181"/>
    </location>
</feature>
<dbReference type="Pfam" id="PF00008">
    <property type="entry name" value="EGF"/>
    <property type="match status" value="13"/>
</dbReference>
<sequence>MPPLLTPLLCLALLPALGARGRHPPTSELELPAPFGNFGDAPCVSSVTESGETRRPSCSGAFVGQRCQDPNPCLSAPCKNAGTCRVVERAGLADYACSCRLGFSGPLCLTPLDHACLTNPCRNGGTCDLLTLSEYKCRCPPGWSGKSCQQADPCASNPCANGGQCVPFEASYICGCPPGFHGPTCRQDVNECSQSPGPCRAGSSRGPCRATHTGPHCELPYVPCSPSPCQNGGTCRPTGDTTHECTCLPGFTGQNCEGNIDDCPGHSCRNGGACVDGVNTYNCRCPPEWTGTGDGPCPAGQYCTEDVDECQLMPNACQNGAPFHNTHGGYNCVCVNGWTGEDCSENIDDCASAACFHGATCHDRVASFYCECPHGRTGAFLGLGGRAGGQSALLVTVLGLRDGGVGGCSSGTGAGAEPPTASPGLLCHLNDACISNPCNEGSNCDTNPVNGKAICPCPSGYTGPACSQDVDECSLGANPCEHAGKCINTQGSFECQCLQGYTGPRCEIDVNECVSNPCQNDATCLDQIGEFQCICMPGYEGVYCEVNTDECASSPCLHSGRCLDKINEFLCECPTGFAGHLCQHDVDECASTPCRNGAKCLDGPNTYTCVCTEGYTGTHCEVDIDECDPDPCHYGSCKDGVATFTCLCRPGYTGRHCETNVNECHSQPCRHGGTCQDRDNAYLCLCLKGTTALPPCPGPLRGHHEYKCDCDPGWSGANCDINNNECESNPCVNGGTCRDMTSGYVCTCREGFSGPNCQTNINECASNPCLNQGTCIDDVAGYKCNCLLPYTGQTCEVDVNECVKSPCRNDPCHNGGSCTDGTNTAFCDCLPGFRGAFCEEDVNECASSPCRNGANCTDCVDSYTCTCPPGFSGIHCENNTPDCTESLMRWCDSSPCKNGGKCWQAHTLYRCECHSGWTGLHCDVPSVSCEVAALQQGTDIAHLCQHGGLCVNAGHTHHCRCPAGYTGSYCEDEVDECSPSPCQNGASCTDYLGGYSCQCVAGYHGANCSEEIDECLSQPCQNGGTCIDLTNAYNCACPPGFVGERCEGDVNECLSNPCDARGTQNCVQRVNDFHCECRAGHTGRRCESVVDGCKGKPCKNGGVCAVASNTPRGFIWLGSLAAGRACFSDVAAERARVHSPLYDQYCKDHFSDGHCDQGCNSAECEWDGLDCADHVPERLAAGTLVVVVLMPPEQLRNSSFHFLRELSRVLHTNVVFKRDAQGRPMVFPYYGREEELHKHPIKRAAEGWATPGSLLGQVKASLLPSRGRQRRELDPMDIRGSIVYLEIDNRQCVQSSSQCFQSTTDVAAFLGALASLGSLNLPYKIEAVQSETVELPPSQLHFVYVAMAALVLLLFVGCGVLLSRKRRRQHGQLWFPEGFKVSEASRKKRREPLGEDSVGLKASSPAGPGLTLPPLPAQFEEPVVLPDLDDQTDPRQWTQQHLDAADLRAPAMAPTPPQGEVDTDCVDVNVRGPDGFTPLMIASCSGGGLETGHSEEEEDAPAVISDFIYQGASLHNQTDRTGETALHLAARYSRSDAAKRLLEASADANIQDNMGRTPLHAAVSADAQGVFQGLGGHGAGLSELPQQVCHAPEGCVLGAGRALVEEVVKLILGARTLVGFRGHSSPGPSGLWQALQLTQAVKISEGASAASGRDVGTLVPAPGPGGGIGLSSATQILIRNRATDLDARMHDGTTPLILAARLAVEGMLEDLINAHADVNAVDDLGKSALHWAAAVNNVDAAMVLLKNGANKDMQNNKEETPLFLAAREGSYETAKLLLDHFANRDITDHMDRLPRDIAQERMHHDIVRLLDEYNVVHSPQLRGAPTLSPPLCSPSGYLANPKPTAQGKKARKPSTKGLACGGKEAKDLKARRKKSQDGKGYLLDGSSTLSPVASLESPHGYLSDVASPPLLPSPFQQSPSVALGHLPGMPDTHCSLRRWPPATCPACPPPTWAWAT</sequence>
<dbReference type="GO" id="GO:0007219">
    <property type="term" value="P:Notch signaling pathway"/>
    <property type="evidence" value="ECO:0007669"/>
    <property type="project" value="UniProtKB-KW"/>
</dbReference>
<keyword evidence="21" id="KW-0010">Activator</keyword>
<dbReference type="FunFam" id="2.10.25.10:FF:000688">
    <property type="entry name" value="Neurogenic locus notch homolog protein 1"/>
    <property type="match status" value="1"/>
</dbReference>
<feature type="domain" description="EGF-like" evidence="33">
    <location>
        <begin position="623"/>
        <end position="658"/>
    </location>
</feature>
<evidence type="ECO:0000256" key="26">
    <source>
        <dbReference type="PIRSR" id="PIRSR002279-1"/>
    </source>
</evidence>
<evidence type="ECO:0000256" key="1">
    <source>
        <dbReference type="ARBA" id="ARBA00004123"/>
    </source>
</evidence>
<evidence type="ECO:0000256" key="31">
    <source>
        <dbReference type="SAM" id="Phobius"/>
    </source>
</evidence>
<feature type="disulfide bond" evidence="29">
    <location>
        <begin position="457"/>
        <end position="466"/>
    </location>
</feature>
<keyword evidence="5" id="KW-0217">Developmental protein</keyword>
<feature type="disulfide bond" evidence="29">
    <location>
        <begin position="334"/>
        <end position="343"/>
    </location>
</feature>
<feature type="binding site" evidence="26">
    <location>
        <position position="509"/>
    </location>
    <ligand>
        <name>Ca(2+)</name>
        <dbReference type="ChEBI" id="CHEBI:29108"/>
        <label>2</label>
    </ligand>
</feature>
<dbReference type="CDD" id="cd00054">
    <property type="entry name" value="EGF_CA"/>
    <property type="match status" value="21"/>
</dbReference>
<dbReference type="CDD" id="cd21702">
    <property type="entry name" value="JMTM_Notch1"/>
    <property type="match status" value="1"/>
</dbReference>
<evidence type="ECO:0000256" key="18">
    <source>
        <dbReference type="ARBA" id="ARBA00023043"/>
    </source>
</evidence>
<dbReference type="InterPro" id="IPR051355">
    <property type="entry name" value="Notch/Slit_guidance"/>
</dbReference>
<feature type="domain" description="EGF-like" evidence="33">
    <location>
        <begin position="306"/>
        <end position="344"/>
    </location>
</feature>
<dbReference type="FunCoup" id="L8YA80">
    <property type="interactions" value="820"/>
</dbReference>
<feature type="disulfide bond" evidence="27">
    <location>
        <begin position="473"/>
        <end position="486"/>
    </location>
</feature>
<dbReference type="STRING" id="246437.L8YA80"/>
<feature type="binding site" evidence="26">
    <location>
        <position position="548"/>
    </location>
    <ligand>
        <name>Ca(2+)</name>
        <dbReference type="ChEBI" id="CHEBI:29108"/>
        <label>3</label>
    </ligand>
</feature>
<dbReference type="InterPro" id="IPR008297">
    <property type="entry name" value="Notch"/>
</dbReference>
<feature type="disulfide bond" evidence="29">
    <location>
        <begin position="99"/>
        <end position="108"/>
    </location>
</feature>
<evidence type="ECO:0000256" key="19">
    <source>
        <dbReference type="ARBA" id="ARBA00023136"/>
    </source>
</evidence>
<dbReference type="InterPro" id="IPR002110">
    <property type="entry name" value="Ankyrin_rpt"/>
</dbReference>
<dbReference type="GO" id="GO:0043235">
    <property type="term" value="C:receptor complex"/>
    <property type="evidence" value="ECO:0007669"/>
    <property type="project" value="TreeGrafter"/>
</dbReference>
<evidence type="ECO:0000313" key="35">
    <source>
        <dbReference type="EMBL" id="ELV13157.1"/>
    </source>
</evidence>
<feature type="disulfide bond" evidence="29">
    <location>
        <begin position="1037"/>
        <end position="1046"/>
    </location>
</feature>
<feature type="disulfide bond" evidence="29">
    <location>
        <begin position="867"/>
        <end position="876"/>
    </location>
</feature>
<feature type="disulfide bond" evidence="29">
    <location>
        <begin position="627"/>
        <end position="637"/>
    </location>
</feature>
<evidence type="ECO:0000256" key="29">
    <source>
        <dbReference type="PROSITE-ProRule" id="PRU00076"/>
    </source>
</evidence>
<keyword evidence="8" id="KW-0037">Angiogenesis</keyword>
<evidence type="ECO:0000256" key="16">
    <source>
        <dbReference type="ARBA" id="ARBA00022989"/>
    </source>
</evidence>
<feature type="repeat" description="ANK" evidence="28">
    <location>
        <begin position="1724"/>
        <end position="1756"/>
    </location>
</feature>
<feature type="domain" description="EGF-like" evidence="33">
    <location>
        <begin position="220"/>
        <end position="257"/>
    </location>
</feature>
<feature type="disulfide bond" evidence="29">
    <location>
        <begin position="1077"/>
        <end position="1086"/>
    </location>
</feature>
<feature type="disulfide bond" evidence="29">
    <location>
        <begin position="913"/>
        <end position="922"/>
    </location>
</feature>
<reference evidence="36" key="1">
    <citation type="submission" date="2012-07" db="EMBL/GenBank/DDBJ databases">
        <title>Genome of the Chinese tree shrew, a rising model animal genetically related to primates.</title>
        <authorList>
            <person name="Zhang G."/>
            <person name="Fan Y."/>
            <person name="Yao Y."/>
            <person name="Huang Z."/>
        </authorList>
    </citation>
    <scope>NUCLEOTIDE SEQUENCE [LARGE SCALE GENOMIC DNA]</scope>
</reference>
<dbReference type="InterPro" id="IPR013032">
    <property type="entry name" value="EGF-like_CS"/>
</dbReference>
<dbReference type="InterPro" id="IPR011656">
    <property type="entry name" value="Notch_NODP_dom"/>
</dbReference>
<dbReference type="Proteomes" id="UP000011518">
    <property type="component" value="Unassembled WGS sequence"/>
</dbReference>
<feature type="domain" description="EGF-like" evidence="33">
    <location>
        <begin position="69"/>
        <end position="109"/>
    </location>
</feature>
<feature type="domain" description="EGF-like" evidence="33">
    <location>
        <begin position="760"/>
        <end position="796"/>
    </location>
</feature>
<feature type="disulfide bond" evidence="29">
    <location>
        <begin position="1058"/>
        <end position="1075"/>
    </location>
</feature>
<dbReference type="InterPro" id="IPR036770">
    <property type="entry name" value="Ankyrin_rpt-contain_sf"/>
</dbReference>
<feature type="binding site" evidence="26">
    <location>
        <position position="512"/>
    </location>
    <ligand>
        <name>Ca(2+)</name>
        <dbReference type="ChEBI" id="CHEBI:29108"/>
        <label>2</label>
    </ligand>
</feature>
<dbReference type="SUPFAM" id="SSF57196">
    <property type="entry name" value="EGF/Laminin"/>
    <property type="match status" value="13"/>
</dbReference>
<feature type="disulfide bond" evidence="29">
    <location>
        <begin position="748"/>
        <end position="757"/>
    </location>
</feature>
<dbReference type="PROSITE" id="PS00022">
    <property type="entry name" value="EGF_1"/>
    <property type="match status" value="20"/>
</dbReference>
<feature type="domain" description="EGF-like" evidence="33">
    <location>
        <begin position="585"/>
        <end position="621"/>
    </location>
</feature>
<feature type="domain" description="EGF-like" evidence="33">
    <location>
        <begin position="150"/>
        <end position="186"/>
    </location>
</feature>
<feature type="disulfide bond" evidence="27">
    <location>
        <begin position="513"/>
        <end position="524"/>
    </location>
</feature>
<dbReference type="GO" id="GO:0006355">
    <property type="term" value="P:regulation of DNA-templated transcription"/>
    <property type="evidence" value="ECO:0007669"/>
    <property type="project" value="InterPro"/>
</dbReference>
<dbReference type="FunFam" id="2.10.25.10:FF:000125">
    <property type="entry name" value="Neurogenic locus notch protein-like"/>
    <property type="match status" value="1"/>
</dbReference>
<feature type="region of interest" description="Disordered" evidence="30">
    <location>
        <begin position="1386"/>
        <end position="1415"/>
    </location>
</feature>
<dbReference type="GO" id="GO:0005886">
    <property type="term" value="C:plasma membrane"/>
    <property type="evidence" value="ECO:0007669"/>
    <property type="project" value="UniProtKB-SubCell"/>
</dbReference>
<feature type="binding site" evidence="26">
    <location>
        <position position="547"/>
    </location>
    <ligand>
        <name>Ca(2+)</name>
        <dbReference type="ChEBI" id="CHEBI:29108"/>
        <label>3</label>
    </ligand>
</feature>
<evidence type="ECO:0000256" key="8">
    <source>
        <dbReference type="ARBA" id="ARBA00022657"/>
    </source>
</evidence>
<evidence type="ECO:0000256" key="25">
    <source>
        <dbReference type="ARBA" id="ARBA00023242"/>
    </source>
</evidence>
<feature type="domain" description="EGF-like" evidence="33">
    <location>
        <begin position="509"/>
        <end position="545"/>
    </location>
</feature>
<feature type="repeat" description="ANK" evidence="28">
    <location>
        <begin position="1521"/>
        <end position="1553"/>
    </location>
</feature>
<feature type="disulfide bond" evidence="29">
    <location>
        <begin position="438"/>
        <end position="455"/>
    </location>
</feature>
<evidence type="ECO:0000256" key="13">
    <source>
        <dbReference type="ARBA" id="ARBA00022782"/>
    </source>
</evidence>
<feature type="domain" description="EGF-like" evidence="33">
    <location>
        <begin position="259"/>
        <end position="292"/>
    </location>
</feature>
<evidence type="ECO:0000256" key="9">
    <source>
        <dbReference type="ARBA" id="ARBA00022692"/>
    </source>
</evidence>
<dbReference type="GO" id="GO:0001525">
    <property type="term" value="P:angiogenesis"/>
    <property type="evidence" value="ECO:0007669"/>
    <property type="project" value="UniProtKB-KW"/>
</dbReference>
<feature type="chain" id="PRO_5003998899" description="Neurogenic locus notch homolog protein 1" evidence="32">
    <location>
        <begin position="22"/>
        <end position="1956"/>
    </location>
</feature>
<feature type="transmembrane region" description="Helical" evidence="31">
    <location>
        <begin position="1342"/>
        <end position="1362"/>
    </location>
</feature>
<feature type="domain" description="EGF-like" evidence="33">
    <location>
        <begin position="469"/>
        <end position="507"/>
    </location>
</feature>
<dbReference type="InterPro" id="IPR000742">
    <property type="entry name" value="EGF"/>
</dbReference>
<dbReference type="Pfam" id="PF06816">
    <property type="entry name" value="NOD"/>
    <property type="match status" value="1"/>
</dbReference>
<feature type="repeat" description="ANK" evidence="28">
    <location>
        <begin position="1757"/>
        <end position="1789"/>
    </location>
</feature>
<dbReference type="PRINTS" id="PR01983">
    <property type="entry name" value="NOTCH"/>
</dbReference>
<feature type="disulfide bond" evidence="27">
    <location>
        <begin position="518"/>
        <end position="533"/>
    </location>
</feature>
<feature type="domain" description="EGF-like" evidence="33">
    <location>
        <begin position="841"/>
        <end position="877"/>
    </location>
</feature>
<dbReference type="SUPFAM" id="SSF48403">
    <property type="entry name" value="Ankyrin repeat"/>
    <property type="match status" value="2"/>
</dbReference>
<dbReference type="SMART" id="SM00181">
    <property type="entry name" value="EGF"/>
    <property type="match status" value="23"/>
</dbReference>
<feature type="disulfide bond" evidence="29">
    <location>
        <begin position="247"/>
        <end position="256"/>
    </location>
</feature>
<dbReference type="SUPFAM" id="SSF90193">
    <property type="entry name" value="Notch domain"/>
    <property type="match status" value="1"/>
</dbReference>
<feature type="binding site" evidence="26">
    <location>
        <position position="526"/>
    </location>
    <ligand>
        <name>Ca(2+)</name>
        <dbReference type="ChEBI" id="CHEBI:29108"/>
        <label>2</label>
    </ligand>
</feature>
<dbReference type="SMART" id="SM00004">
    <property type="entry name" value="NL"/>
    <property type="match status" value="1"/>
</dbReference>
<dbReference type="FunFam" id="2.10.25.10:FF:000123">
    <property type="entry name" value="Crumbs homolog 1 (Drosophila)"/>
    <property type="match status" value="1"/>
</dbReference>
<dbReference type="InterPro" id="IPR001881">
    <property type="entry name" value="EGF-like_Ca-bd_dom"/>
</dbReference>
<evidence type="ECO:0000256" key="15">
    <source>
        <dbReference type="ARBA" id="ARBA00022976"/>
    </source>
</evidence>
<dbReference type="Pfam" id="PF07684">
    <property type="entry name" value="NODP"/>
    <property type="match status" value="1"/>
</dbReference>
<keyword evidence="20 27" id="KW-1015">Disulfide bond</keyword>
<keyword evidence="17" id="KW-0805">Transcription regulation</keyword>
<evidence type="ECO:0000256" key="11">
    <source>
        <dbReference type="ARBA" id="ARBA00022729"/>
    </source>
</evidence>
<feature type="disulfide bond" evidence="29">
    <location>
        <begin position="961"/>
        <end position="970"/>
    </location>
</feature>
<feature type="disulfide bond" evidence="29">
    <location>
        <begin position="176"/>
        <end position="185"/>
    </location>
</feature>
<feature type="domain" description="EGF-like" evidence="33">
    <location>
        <begin position="887"/>
        <end position="923"/>
    </location>
</feature>
<comment type="similarity">
    <text evidence="3">Belongs to the NOTCH family.</text>
</comment>
<feature type="disulfide bond" evidence="27">
    <location>
        <begin position="551"/>
        <end position="562"/>
    </location>
</feature>
<keyword evidence="24" id="KW-0325">Glycoprotein</keyword>
<feature type="disulfide bond" evidence="27">
    <location>
        <begin position="556"/>
        <end position="571"/>
    </location>
</feature>
<dbReference type="InterPro" id="IPR000152">
    <property type="entry name" value="EGF-type_Asp/Asn_hydroxyl_site"/>
</dbReference>
<evidence type="ECO:0000256" key="3">
    <source>
        <dbReference type="ARBA" id="ARBA00005847"/>
    </source>
</evidence>
<evidence type="ECO:0000259" key="33">
    <source>
        <dbReference type="PROSITE" id="PS50026"/>
    </source>
</evidence>
<dbReference type="Gene3D" id="1.25.40.20">
    <property type="entry name" value="Ankyrin repeat-containing domain"/>
    <property type="match status" value="1"/>
</dbReference>
<dbReference type="Pfam" id="PF12661">
    <property type="entry name" value="hEGF"/>
    <property type="match status" value="5"/>
</dbReference>
<evidence type="ECO:0000256" key="14">
    <source>
        <dbReference type="ARBA" id="ARBA00022837"/>
    </source>
</evidence>
<feature type="binding site" evidence="26">
    <location>
        <position position="492"/>
    </location>
    <ligand>
        <name>Ca(2+)</name>
        <dbReference type="ChEBI" id="CHEBI:29108"/>
        <label>1</label>
    </ligand>
</feature>
<dbReference type="InterPro" id="IPR049883">
    <property type="entry name" value="NOTCH1_EGF-like"/>
</dbReference>
<feature type="disulfide bond" evidence="27 29">
    <location>
        <begin position="497"/>
        <end position="506"/>
    </location>
</feature>
<proteinExistence type="inferred from homology"/>
<evidence type="ECO:0000256" key="30">
    <source>
        <dbReference type="SAM" id="MobiDB-lite"/>
    </source>
</evidence>
<dbReference type="GO" id="GO:0007411">
    <property type="term" value="P:axon guidance"/>
    <property type="evidence" value="ECO:0007669"/>
    <property type="project" value="TreeGrafter"/>
</dbReference>
<dbReference type="FunFam" id="2.10.25.10:FF:000136">
    <property type="entry name" value="Neurogenic locus notch 1"/>
    <property type="match status" value="1"/>
</dbReference>
<dbReference type="SMART" id="SM01338">
    <property type="entry name" value="NOD"/>
    <property type="match status" value="1"/>
</dbReference>
<dbReference type="PANTHER" id="PTHR45836:SF23">
    <property type="entry name" value="NEUROGENIC LOCUS NOTCH HOMOLOG PROTEIN 1"/>
    <property type="match status" value="1"/>
</dbReference>
<dbReference type="GO" id="GO:0009986">
    <property type="term" value="C:cell surface"/>
    <property type="evidence" value="ECO:0007669"/>
    <property type="project" value="TreeGrafter"/>
</dbReference>
<dbReference type="FunFam" id="2.10.25.10:FF:000127">
    <property type="entry name" value="Neurogenic locus notch protein 1"/>
    <property type="match status" value="2"/>
</dbReference>
<feature type="disulfide bond" evidence="29">
    <location>
        <begin position="829"/>
        <end position="838"/>
    </location>
</feature>
<dbReference type="PROSITE" id="PS01186">
    <property type="entry name" value="EGF_2"/>
    <property type="match status" value="19"/>
</dbReference>
<evidence type="ECO:0000256" key="5">
    <source>
        <dbReference type="ARBA" id="ARBA00022473"/>
    </source>
</evidence>
<feature type="disulfide bond" evidence="27">
    <location>
        <begin position="480"/>
        <end position="495"/>
    </location>
</feature>
<dbReference type="FunFam" id="2.10.25.10:FF:000472">
    <property type="entry name" value="Uncharacterized protein, isoform A"/>
    <property type="match status" value="2"/>
</dbReference>
<keyword evidence="11 32" id="KW-0732">Signal</keyword>
<feature type="disulfide bond" evidence="27 29">
    <location>
        <begin position="573"/>
        <end position="582"/>
    </location>
</feature>
<dbReference type="GO" id="GO:0038023">
    <property type="term" value="F:signaling receptor activity"/>
    <property type="evidence" value="ECO:0007669"/>
    <property type="project" value="InterPro"/>
</dbReference>
<evidence type="ECO:0000256" key="28">
    <source>
        <dbReference type="PROSITE-ProRule" id="PRU00023"/>
    </source>
</evidence>
<evidence type="ECO:0000256" key="23">
    <source>
        <dbReference type="ARBA" id="ARBA00023170"/>
    </source>
</evidence>
<feature type="binding site" evidence="26">
    <location>
        <position position="489"/>
    </location>
    <ligand>
        <name>Ca(2+)</name>
        <dbReference type="ChEBI" id="CHEBI:29108"/>
        <label>1</label>
    </ligand>
</feature>
<evidence type="ECO:0000256" key="32">
    <source>
        <dbReference type="SAM" id="SignalP"/>
    </source>
</evidence>
<feature type="repeat" description="ANK" evidence="28">
    <location>
        <begin position="1691"/>
        <end position="1723"/>
    </location>
</feature>
<gene>
    <name evidence="35" type="ORF">TREES_T100011163</name>
</gene>
<evidence type="ECO:0000256" key="10">
    <source>
        <dbReference type="ARBA" id="ARBA00022723"/>
    </source>
</evidence>
<feature type="binding site" evidence="26">
    <location>
        <position position="565"/>
    </location>
    <ligand>
        <name>Ca(2+)</name>
        <dbReference type="ChEBI" id="CHEBI:29108"/>
        <label>3</label>
    </ligand>
</feature>
<evidence type="ECO:0000256" key="2">
    <source>
        <dbReference type="ARBA" id="ARBA00004251"/>
    </source>
</evidence>
<dbReference type="PROSITE" id="PS50258">
    <property type="entry name" value="LNR"/>
    <property type="match status" value="1"/>
</dbReference>
<feature type="domain" description="EGF-like" evidence="33">
    <location>
        <begin position="803"/>
        <end position="839"/>
    </location>
</feature>
<dbReference type="InterPro" id="IPR010660">
    <property type="entry name" value="Notch_NOD_dom"/>
</dbReference>
<dbReference type="FunFam" id="2.10.25.10:FF:000524">
    <property type="entry name" value="Neurogenic locus notch protein 1"/>
    <property type="match status" value="1"/>
</dbReference>
<keyword evidence="36" id="KW-1185">Reference proteome</keyword>
<feature type="domain" description="EGF-like" evidence="33">
    <location>
        <begin position="1049"/>
        <end position="1087"/>
    </location>
</feature>
<dbReference type="InterPro" id="IPR035993">
    <property type="entry name" value="Notch-like_dom_sf"/>
</dbReference>
<accession>L8YA80</accession>
<feature type="disulfide bond" evidence="29">
    <location>
        <begin position="611"/>
        <end position="620"/>
    </location>
</feature>
<feature type="disulfide bond" evidence="29">
    <location>
        <begin position="999"/>
        <end position="1008"/>
    </location>
</feature>
<dbReference type="InParanoid" id="L8YA80"/>
<feature type="domain" description="EGF-like" evidence="33">
    <location>
        <begin position="660"/>
        <end position="697"/>
    </location>
</feature>
<keyword evidence="18 28" id="KW-0040">ANK repeat</keyword>
<keyword evidence="22" id="KW-0804">Transcription</keyword>
<evidence type="ECO:0000256" key="20">
    <source>
        <dbReference type="ARBA" id="ARBA00023157"/>
    </source>
</evidence>
<keyword evidence="6" id="KW-1003">Cell membrane</keyword>
<keyword evidence="15" id="KW-0914">Notch signaling pathway</keyword>
<keyword evidence="19 31" id="KW-0472">Membrane</keyword>
<feature type="domain" description="EGF-like" evidence="33">
    <location>
        <begin position="346"/>
        <end position="382"/>
    </location>
</feature>
<dbReference type="FunFam" id="2.10.25.10:FF:000092">
    <property type="entry name" value="Neurogenic locus notch protein 1"/>
    <property type="match status" value="1"/>
</dbReference>
<protein>
    <recommendedName>
        <fullName evidence="4">Neurogenic locus notch homolog protein 1</fullName>
    </recommendedName>
</protein>
<evidence type="ECO:0000313" key="36">
    <source>
        <dbReference type="Proteomes" id="UP000011518"/>
    </source>
</evidence>
<dbReference type="FunFam" id="2.10.25.10:FF:000080">
    <property type="entry name" value="Neurogenic locus notch 1"/>
    <property type="match status" value="1"/>
</dbReference>
<dbReference type="Pfam" id="PF00023">
    <property type="entry name" value="Ank"/>
    <property type="match status" value="1"/>
</dbReference>
<dbReference type="InterPro" id="IPR009030">
    <property type="entry name" value="Growth_fac_rcpt_cys_sf"/>
</dbReference>
<feature type="binding site" evidence="26">
    <location>
        <position position="564"/>
    </location>
    <ligand>
        <name>Ca(2+)</name>
        <dbReference type="ChEBI" id="CHEBI:29108"/>
        <label>3</label>
    </ligand>
</feature>
<dbReference type="SMART" id="SM00179">
    <property type="entry name" value="EGF_CA"/>
    <property type="match status" value="22"/>
</dbReference>
<evidence type="ECO:0000256" key="12">
    <source>
        <dbReference type="ARBA" id="ARBA00022737"/>
    </source>
</evidence>
<dbReference type="Gene3D" id="2.10.25.10">
    <property type="entry name" value="Laminin"/>
    <property type="match status" value="23"/>
</dbReference>
<feature type="binding site" evidence="26">
    <location>
        <position position="510"/>
    </location>
    <ligand>
        <name>Ca(2+)</name>
        <dbReference type="ChEBI" id="CHEBI:29108"/>
        <label>2</label>
    </ligand>
</feature>
<evidence type="ECO:0000256" key="22">
    <source>
        <dbReference type="ARBA" id="ARBA00023163"/>
    </source>
</evidence>
<comment type="subcellular location">
    <subcellularLocation>
        <location evidence="2">Cell membrane</location>
        <topology evidence="2">Single-pass type I membrane protein</topology>
    </subcellularLocation>
    <subcellularLocation>
        <location evidence="1">Nucleus</location>
    </subcellularLocation>
</comment>
<dbReference type="Pfam" id="PF07645">
    <property type="entry name" value="EGF_CA"/>
    <property type="match status" value="2"/>
</dbReference>
<dbReference type="PROSITE" id="PS00010">
    <property type="entry name" value="ASX_HYDROXYL"/>
    <property type="match status" value="13"/>
</dbReference>
<feature type="binding site" evidence="26">
    <location>
        <position position="527"/>
    </location>
    <ligand>
        <name>Ca(2+)</name>
        <dbReference type="ChEBI" id="CHEBI:29108"/>
        <label>2</label>
    </ligand>
</feature>
<evidence type="ECO:0000256" key="17">
    <source>
        <dbReference type="ARBA" id="ARBA00023015"/>
    </source>
</evidence>
<keyword evidence="13" id="KW-0221">Differentiation</keyword>
<evidence type="ECO:0000256" key="4">
    <source>
        <dbReference type="ARBA" id="ARBA00019142"/>
    </source>
</evidence>
<dbReference type="FunFam" id="2.10.25.10:FF:000095">
    <property type="entry name" value="Notch, isoform B"/>
    <property type="match status" value="1"/>
</dbReference>
<dbReference type="Pfam" id="PF12796">
    <property type="entry name" value="Ank_2"/>
    <property type="match status" value="2"/>
</dbReference>
<feature type="disulfide bond" evidence="27 29">
    <location>
        <begin position="535"/>
        <end position="544"/>
    </location>
</feature>
<dbReference type="InterPro" id="IPR000800">
    <property type="entry name" value="Notch_dom"/>
</dbReference>
<dbReference type="PRINTS" id="PR00010">
    <property type="entry name" value="EGFBLOOD"/>
</dbReference>
<keyword evidence="7 29" id="KW-0245">EGF-like domain</keyword>
<dbReference type="FunFam" id="3.30.70.3310:FF:000003">
    <property type="entry name" value="Neurogenic locus notch 1"/>
    <property type="match status" value="1"/>
</dbReference>
<keyword evidence="9 31" id="KW-0812">Transmembrane</keyword>
<keyword evidence="10 26" id="KW-0479">Metal-binding</keyword>
<feature type="domain" description="EGF-like" evidence="33">
    <location>
        <begin position="973"/>
        <end position="1009"/>
    </location>
</feature>
<feature type="domain" description="EGF-like" evidence="33">
    <location>
        <begin position="722"/>
        <end position="758"/>
    </location>
</feature>
<dbReference type="PIRSF" id="PIRSF002279">
    <property type="entry name" value="Notch"/>
    <property type="match status" value="1"/>
</dbReference>
<dbReference type="FunFam" id="2.10.25.10:FF:000309">
    <property type="entry name" value="Uncharacterized protein, isoform A"/>
    <property type="match status" value="1"/>
</dbReference>
<feature type="disulfide bond" evidence="29">
    <location>
        <begin position="786"/>
        <end position="795"/>
    </location>
</feature>
<dbReference type="FunFam" id="2.10.25.10:FF:000321">
    <property type="entry name" value="Protein delta homolog 1"/>
    <property type="match status" value="1"/>
</dbReference>
<feature type="domain" description="EGF-like" evidence="33">
    <location>
        <begin position="429"/>
        <end position="467"/>
    </location>
</feature>
<evidence type="ECO:0000259" key="34">
    <source>
        <dbReference type="PROSITE" id="PS50258"/>
    </source>
</evidence>
<dbReference type="GO" id="GO:0005509">
    <property type="term" value="F:calcium ion binding"/>
    <property type="evidence" value="ECO:0007669"/>
    <property type="project" value="InterPro"/>
</dbReference>
<dbReference type="GO" id="GO:0005634">
    <property type="term" value="C:nucleus"/>
    <property type="evidence" value="ECO:0007669"/>
    <property type="project" value="UniProtKB-SubCell"/>
</dbReference>
<keyword evidence="12" id="KW-0677">Repeat</keyword>
<comment type="caution">
    <text evidence="29">Lacks conserved residue(s) required for the propagation of feature annotation.</text>
</comment>
<organism evidence="35 36">
    <name type="scientific">Tupaia chinensis</name>
    <name type="common">Chinese tree shrew</name>
    <name type="synonym">Tupaia belangeri chinensis</name>
    <dbReference type="NCBI Taxonomy" id="246437"/>
    <lineage>
        <taxon>Eukaryota</taxon>
        <taxon>Metazoa</taxon>
        <taxon>Chordata</taxon>
        <taxon>Craniata</taxon>
        <taxon>Vertebrata</taxon>
        <taxon>Euteleostomi</taxon>
        <taxon>Mammalia</taxon>
        <taxon>Eutheria</taxon>
        <taxon>Euarchontoglires</taxon>
        <taxon>Scandentia</taxon>
        <taxon>Tupaiidae</taxon>
        <taxon>Tupaia</taxon>
    </lineage>
</organism>
<reference evidence="36" key="2">
    <citation type="journal article" date="2013" name="Nat. Commun.">
        <title>Genome of the Chinese tree shrew.</title>
        <authorList>
            <person name="Fan Y."/>
            <person name="Huang Z.Y."/>
            <person name="Cao C.C."/>
            <person name="Chen C.S."/>
            <person name="Chen Y.X."/>
            <person name="Fan D.D."/>
            <person name="He J."/>
            <person name="Hou H.L."/>
            <person name="Hu L."/>
            <person name="Hu X.T."/>
            <person name="Jiang X.T."/>
            <person name="Lai R."/>
            <person name="Lang Y.S."/>
            <person name="Liang B."/>
            <person name="Liao S.G."/>
            <person name="Mu D."/>
            <person name="Ma Y.Y."/>
            <person name="Niu Y.Y."/>
            <person name="Sun X.Q."/>
            <person name="Xia J.Q."/>
            <person name="Xiao J."/>
            <person name="Xiong Z.Q."/>
            <person name="Xu L."/>
            <person name="Yang L."/>
            <person name="Zhang Y."/>
            <person name="Zhao W."/>
            <person name="Zhao X.D."/>
            <person name="Zheng Y.T."/>
            <person name="Zhou J.M."/>
            <person name="Zhu Y.B."/>
            <person name="Zhang G.J."/>
            <person name="Wang J."/>
            <person name="Yao Y.G."/>
        </authorList>
    </citation>
    <scope>NUCLEOTIDE SEQUENCE [LARGE SCALE GENOMIC DNA]</scope>
</reference>
<dbReference type="PROSITE" id="PS01187">
    <property type="entry name" value="EGF_CA"/>
    <property type="match status" value="7"/>
</dbReference>
<feature type="domain" description="EGF-like" evidence="33">
    <location>
        <begin position="547"/>
        <end position="583"/>
    </location>
</feature>
<keyword evidence="23" id="KW-0675">Receptor</keyword>
<dbReference type="Gene3D" id="3.30.70.3310">
    <property type="match status" value="1"/>
</dbReference>
<dbReference type="PROSITE" id="PS50026">
    <property type="entry name" value="EGF_3"/>
    <property type="match status" value="23"/>
</dbReference>
<dbReference type="EMBL" id="KB362898">
    <property type="protein sequence ID" value="ELV13157.1"/>
    <property type="molecule type" value="Genomic_DNA"/>
</dbReference>
<feature type="region of interest" description="Disordered" evidence="30">
    <location>
        <begin position="1821"/>
        <end position="1888"/>
    </location>
</feature>
<dbReference type="FunFam" id="2.10.25.10:FF:000146">
    <property type="entry name" value="Putative neurogenic locus notch"/>
    <property type="match status" value="1"/>
</dbReference>
<evidence type="ECO:0000256" key="21">
    <source>
        <dbReference type="ARBA" id="ARBA00023159"/>
    </source>
</evidence>